<sequence>MSGDAPRSLDPAKLHAPLARLLRPLVRLLIRSGITFPMLAELLRELYVNVAEYDFALQGKEQTDSRVSLLTGIHRKEVRRLRGAGAPVNAVPATVSQTSRILARWLADPDFTGPDGRPLPLPRTAEPSQASFERLVASVTRDVRPRAVLDEWLDRRLVVLDAEDRAVLAEAAYVPRGGDDQQLYYLGRNLHDHIAAAVANVEAGSPPFLERAVHYDGLTKEMAEQLQQRSRDVAMEALHTLNREAHAASDKAPPGQWRWNFGVYVYSEEVPPPPAAAAPTDTSDKGAKP</sequence>
<evidence type="ECO:0000313" key="3">
    <source>
        <dbReference type="Proteomes" id="UP000532010"/>
    </source>
</evidence>
<accession>A0A7W4VKM9</accession>
<organism evidence="2 3">
    <name type="scientific">Microvirga lupini</name>
    <dbReference type="NCBI Taxonomy" id="420324"/>
    <lineage>
        <taxon>Bacteria</taxon>
        <taxon>Pseudomonadati</taxon>
        <taxon>Pseudomonadota</taxon>
        <taxon>Alphaproteobacteria</taxon>
        <taxon>Hyphomicrobiales</taxon>
        <taxon>Methylobacteriaceae</taxon>
        <taxon>Microvirga</taxon>
    </lineage>
</organism>
<dbReference type="EMBL" id="JACHWB010000002">
    <property type="protein sequence ID" value="MBB3018948.1"/>
    <property type="molecule type" value="Genomic_DNA"/>
</dbReference>
<dbReference type="InterPro" id="IPR045445">
    <property type="entry name" value="DUF6502"/>
</dbReference>
<reference evidence="2 3" key="1">
    <citation type="submission" date="2020-08" db="EMBL/GenBank/DDBJ databases">
        <title>The Agave Microbiome: Exploring the role of microbial communities in plant adaptations to desert environments.</title>
        <authorList>
            <person name="Partida-Martinez L.P."/>
        </authorList>
    </citation>
    <scope>NUCLEOTIDE SEQUENCE [LARGE SCALE GENOMIC DNA]</scope>
    <source>
        <strain evidence="2 3">AT3.9</strain>
    </source>
</reference>
<evidence type="ECO:0000313" key="2">
    <source>
        <dbReference type="EMBL" id="MBB3018948.1"/>
    </source>
</evidence>
<dbReference type="AlphaFoldDB" id="A0A7W4VKM9"/>
<name>A0A7W4VKM9_9HYPH</name>
<proteinExistence type="predicted"/>
<dbReference type="RefSeq" id="WP_183449575.1">
    <property type="nucleotide sequence ID" value="NZ_JACHWB010000002.1"/>
</dbReference>
<evidence type="ECO:0000256" key="1">
    <source>
        <dbReference type="SAM" id="MobiDB-lite"/>
    </source>
</evidence>
<dbReference type="Pfam" id="PF20112">
    <property type="entry name" value="DUF6502"/>
    <property type="match status" value="1"/>
</dbReference>
<gene>
    <name evidence="2" type="ORF">FHR70_002002</name>
</gene>
<keyword evidence="3" id="KW-1185">Reference proteome</keyword>
<feature type="region of interest" description="Disordered" evidence="1">
    <location>
        <begin position="270"/>
        <end position="289"/>
    </location>
</feature>
<comment type="caution">
    <text evidence="2">The sequence shown here is derived from an EMBL/GenBank/DDBJ whole genome shotgun (WGS) entry which is preliminary data.</text>
</comment>
<dbReference type="Proteomes" id="UP000532010">
    <property type="component" value="Unassembled WGS sequence"/>
</dbReference>
<protein>
    <submittedName>
        <fullName evidence="2">Uncharacterized protein</fullName>
    </submittedName>
</protein>